<dbReference type="Pfam" id="PF04892">
    <property type="entry name" value="VanZ"/>
    <property type="match status" value="1"/>
</dbReference>
<evidence type="ECO:0000259" key="2">
    <source>
        <dbReference type="Pfam" id="PF04892"/>
    </source>
</evidence>
<gene>
    <name evidence="3" type="ORF">F6S87_05165</name>
</gene>
<dbReference type="EMBL" id="VYSG01000001">
    <property type="protein sequence ID" value="NEG69991.1"/>
    <property type="molecule type" value="Genomic_DNA"/>
</dbReference>
<keyword evidence="4" id="KW-1185">Reference proteome</keyword>
<feature type="transmembrane region" description="Helical" evidence="1">
    <location>
        <begin position="86"/>
        <end position="103"/>
    </location>
</feature>
<protein>
    <submittedName>
        <fullName evidence="3">VanZ family protein</fullName>
    </submittedName>
</protein>
<comment type="caution">
    <text evidence="3">The sequence shown here is derived from an EMBL/GenBank/DDBJ whole genome shotgun (WGS) entry which is preliminary data.</text>
</comment>
<dbReference type="AlphaFoldDB" id="A0A6I5N829"/>
<dbReference type="PANTHER" id="PTHR36834">
    <property type="entry name" value="MEMBRANE PROTEIN-RELATED"/>
    <property type="match status" value="1"/>
</dbReference>
<keyword evidence="1" id="KW-0472">Membrane</keyword>
<evidence type="ECO:0000256" key="1">
    <source>
        <dbReference type="SAM" id="Phobius"/>
    </source>
</evidence>
<dbReference type="InterPro" id="IPR006976">
    <property type="entry name" value="VanZ-like"/>
</dbReference>
<feature type="transmembrane region" description="Helical" evidence="1">
    <location>
        <begin position="24"/>
        <end position="46"/>
    </location>
</feature>
<feature type="transmembrane region" description="Helical" evidence="1">
    <location>
        <begin position="310"/>
        <end position="327"/>
    </location>
</feature>
<feature type="transmembrane region" description="Helical" evidence="1">
    <location>
        <begin position="110"/>
        <end position="136"/>
    </location>
</feature>
<feature type="transmembrane region" description="Helical" evidence="1">
    <location>
        <begin position="235"/>
        <end position="257"/>
    </location>
</feature>
<dbReference type="PANTHER" id="PTHR36834:SF1">
    <property type="entry name" value="INTEGRAL MEMBRANE PROTEIN"/>
    <property type="match status" value="1"/>
</dbReference>
<accession>A0A6I5N829</accession>
<keyword evidence="1" id="KW-0812">Transmembrane</keyword>
<sequence>MLWPVVSAVLTLPILAFIYHRNHLLTWGSAITSYVAVLYALGLLTFTQFPAPSDPTKFCATHHYGPQLDLFAFVPQLLHGGLTDQLQLLMNVVFFLPMGFMLCRWAKWKWYVAIPFAFCCSAFIETTQLTGVWGLYPCAFRHFDVDDMLTNTTGAILGYIVGAIYTHFVPQKVDVTPGLVTKPGFVHRMVSMAIDFLCAFLVYFVVSLAFIHLFYKVATPLADGTFYLVQWTVDTNLLQLGVWAIALVSFLIFELWIPATHDGRTLGAMYTHMTVETKVRRGWARVGFYFLRTVVLGALFLLMVTWDARFWIVLGALLVLWIFTRRMPWDFIPGQRRNA</sequence>
<feature type="transmembrane region" description="Helical" evidence="1">
    <location>
        <begin position="286"/>
        <end position="304"/>
    </location>
</feature>
<feature type="transmembrane region" description="Helical" evidence="1">
    <location>
        <begin position="189"/>
        <end position="215"/>
    </location>
</feature>
<dbReference type="InterPro" id="IPR053150">
    <property type="entry name" value="Teicoplanin_resist-assoc"/>
</dbReference>
<name>A0A6I5N829_9BIFI</name>
<evidence type="ECO:0000313" key="3">
    <source>
        <dbReference type="EMBL" id="NEG69991.1"/>
    </source>
</evidence>
<dbReference type="Proteomes" id="UP000469292">
    <property type="component" value="Unassembled WGS sequence"/>
</dbReference>
<feature type="domain" description="VanZ-like" evidence="2">
    <location>
        <begin position="37"/>
        <end position="162"/>
    </location>
</feature>
<evidence type="ECO:0000313" key="4">
    <source>
        <dbReference type="Proteomes" id="UP000469292"/>
    </source>
</evidence>
<organism evidence="3 4">
    <name type="scientific">Bifidobacterium choloepi</name>
    <dbReference type="NCBI Taxonomy" id="2614131"/>
    <lineage>
        <taxon>Bacteria</taxon>
        <taxon>Bacillati</taxon>
        <taxon>Actinomycetota</taxon>
        <taxon>Actinomycetes</taxon>
        <taxon>Bifidobacteriales</taxon>
        <taxon>Bifidobacteriaceae</taxon>
        <taxon>Bifidobacterium</taxon>
    </lineage>
</organism>
<feature type="transmembrane region" description="Helical" evidence="1">
    <location>
        <begin position="148"/>
        <end position="168"/>
    </location>
</feature>
<reference evidence="3 4" key="1">
    <citation type="submission" date="2019-09" db="EMBL/GenBank/DDBJ databases">
        <title>Phylogenetic characterization of a novel taxon of the genus Bifidobacterium: Bifidobacterium choloepi sp. nov.</title>
        <authorList>
            <person name="Modesto M."/>
            <person name="Satti M."/>
        </authorList>
    </citation>
    <scope>NUCLEOTIDE SEQUENCE [LARGE SCALE GENOMIC DNA]</scope>
    <source>
        <strain evidence="3 4">BRDM6</strain>
    </source>
</reference>
<keyword evidence="1" id="KW-1133">Transmembrane helix</keyword>
<proteinExistence type="predicted"/>